<proteinExistence type="predicted"/>
<keyword evidence="2" id="KW-1185">Reference proteome</keyword>
<name>A0ABM8UWJ4_9BACT</name>
<evidence type="ECO:0000313" key="1">
    <source>
        <dbReference type="EMBL" id="CAG5073241.1"/>
    </source>
</evidence>
<comment type="caution">
    <text evidence="1">The sequence shown here is derived from an EMBL/GenBank/DDBJ whole genome shotgun (WGS) entry which is preliminary data.</text>
</comment>
<gene>
    <name evidence="1" type="ORF">DYBT9623_04740</name>
</gene>
<dbReference type="SUPFAM" id="SSF53756">
    <property type="entry name" value="UDP-Glycosyltransferase/glycogen phosphorylase"/>
    <property type="match status" value="1"/>
</dbReference>
<dbReference type="EMBL" id="CAJRAU010000008">
    <property type="protein sequence ID" value="CAG5073241.1"/>
    <property type="molecule type" value="Genomic_DNA"/>
</dbReference>
<sequence>MRNARFQLVSMANILIIGRLPPPIGGVTIHVSRLIENLERIGFKNFDFADLNEGLPGVLWKFATNRAIHLHVSNPYWQLCVALICRLLLKKLVVTYHGNWGRYDLAGNLSVTLSCWLAHTPIIQNEESFKKAFQWNKNAKLISTYLHSDHIAPLDPDTASLLLNFTKKYKLITCTNAWNVAFDKYGKEIYGISELVEWAAENESHALIISDPSGNYAPFIKQKYQHISANVLFLSIPHDFRNILKVSDAFIRNTSTDGVSLSICEAMELNVPVLASDSVSRPAHCRIFKSLWQLDVESEIVAGRKMLSGSNSELCGGEVIQRLIAVYREILADRS</sequence>
<protein>
    <submittedName>
        <fullName evidence="1">Uncharacterized protein</fullName>
    </submittedName>
</protein>
<evidence type="ECO:0000313" key="2">
    <source>
        <dbReference type="Proteomes" id="UP000679725"/>
    </source>
</evidence>
<reference evidence="1 2" key="1">
    <citation type="submission" date="2021-04" db="EMBL/GenBank/DDBJ databases">
        <authorList>
            <person name="Rodrigo-Torres L."/>
            <person name="Arahal R. D."/>
            <person name="Lucena T."/>
        </authorList>
    </citation>
    <scope>NUCLEOTIDE SEQUENCE [LARGE SCALE GENOMIC DNA]</scope>
    <source>
        <strain evidence="1 2">CECT 9623</strain>
    </source>
</reference>
<dbReference type="Proteomes" id="UP000679725">
    <property type="component" value="Unassembled WGS sequence"/>
</dbReference>
<dbReference type="Gene3D" id="3.40.50.2000">
    <property type="entry name" value="Glycogen Phosphorylase B"/>
    <property type="match status" value="2"/>
</dbReference>
<organism evidence="1 2">
    <name type="scientific">Dyadobacter linearis</name>
    <dbReference type="NCBI Taxonomy" id="2823330"/>
    <lineage>
        <taxon>Bacteria</taxon>
        <taxon>Pseudomonadati</taxon>
        <taxon>Bacteroidota</taxon>
        <taxon>Cytophagia</taxon>
        <taxon>Cytophagales</taxon>
        <taxon>Spirosomataceae</taxon>
        <taxon>Dyadobacter</taxon>
    </lineage>
</organism>
<accession>A0ABM8UWJ4</accession>